<reference evidence="2" key="1">
    <citation type="journal article" date="2020" name="Stud. Mycol.">
        <title>101 Dothideomycetes genomes: a test case for predicting lifestyles and emergence of pathogens.</title>
        <authorList>
            <person name="Haridas S."/>
            <person name="Albert R."/>
            <person name="Binder M."/>
            <person name="Bloem J."/>
            <person name="Labutti K."/>
            <person name="Salamov A."/>
            <person name="Andreopoulos B."/>
            <person name="Baker S."/>
            <person name="Barry K."/>
            <person name="Bills G."/>
            <person name="Bluhm B."/>
            <person name="Cannon C."/>
            <person name="Castanera R."/>
            <person name="Culley D."/>
            <person name="Daum C."/>
            <person name="Ezra D."/>
            <person name="Gonzalez J."/>
            <person name="Henrissat B."/>
            <person name="Kuo A."/>
            <person name="Liang C."/>
            <person name="Lipzen A."/>
            <person name="Lutzoni F."/>
            <person name="Magnuson J."/>
            <person name="Mondo S."/>
            <person name="Nolan M."/>
            <person name="Ohm R."/>
            <person name="Pangilinan J."/>
            <person name="Park H.-J."/>
            <person name="Ramirez L."/>
            <person name="Alfaro M."/>
            <person name="Sun H."/>
            <person name="Tritt A."/>
            <person name="Yoshinaga Y."/>
            <person name="Zwiers L.-H."/>
            <person name="Turgeon B."/>
            <person name="Goodwin S."/>
            <person name="Spatafora J."/>
            <person name="Crous P."/>
            <person name="Grigoriev I."/>
        </authorList>
    </citation>
    <scope>NUCLEOTIDE SEQUENCE</scope>
    <source>
        <strain evidence="2">CBS 175.79</strain>
    </source>
</reference>
<dbReference type="OrthoDB" id="62952at2759"/>
<dbReference type="RefSeq" id="XP_033378320.1">
    <property type="nucleotide sequence ID" value="XM_033534543.1"/>
</dbReference>
<accession>A0A6A5XAL7</accession>
<sequence length="448" mass="48216">MVAAIPPNTPVIPPLQRRYSISGKTPLEDLGSVKSPLQALDTNVQSPSCGLCDSSSSGGAGENAVRTSAKRSAMQLPSPNTPAPQELPTKIARLGLDQDDMDLSGGEESCVTDPLPDEREWVEDDIMNMDQDFLSISPSSTSSPADCDCECDHAISPSDSATALPTSTIPSPPLAFTPCEMDIQHPTFLTLPPEIRHQIYLHLPDLVLPHPLIYCLSTFANKKSHPLASVSSQIRAEALAIFYTYNIWTIKLEFKIMYDAFQEWICRLGDSARDLRVVIIAVRGRMFKPWTRHGRGSNLISVGNQQQQQTILPSNQATAINMALGTGSASTAAGAGPAGPMTILPSNTSMIASPLLPPVPPVTQATPHPYSPPDGDASFRIDLSEKWAGGRVELLRNDGTAASGELARFQLSKLVVGIWEKRQAGTLNGQDWVNLVDRFLALTGGGSW</sequence>
<evidence type="ECO:0008006" key="4">
    <source>
        <dbReference type="Google" id="ProtNLM"/>
    </source>
</evidence>
<organism evidence="2 3">
    <name type="scientific">Aaosphaeria arxii CBS 175.79</name>
    <dbReference type="NCBI Taxonomy" id="1450172"/>
    <lineage>
        <taxon>Eukaryota</taxon>
        <taxon>Fungi</taxon>
        <taxon>Dikarya</taxon>
        <taxon>Ascomycota</taxon>
        <taxon>Pezizomycotina</taxon>
        <taxon>Dothideomycetes</taxon>
        <taxon>Pleosporomycetidae</taxon>
        <taxon>Pleosporales</taxon>
        <taxon>Pleosporales incertae sedis</taxon>
        <taxon>Aaosphaeria</taxon>
    </lineage>
</organism>
<evidence type="ECO:0000256" key="1">
    <source>
        <dbReference type="SAM" id="MobiDB-lite"/>
    </source>
</evidence>
<dbReference type="AlphaFoldDB" id="A0A6A5XAL7"/>
<feature type="region of interest" description="Disordered" evidence="1">
    <location>
        <begin position="45"/>
        <end position="87"/>
    </location>
</feature>
<dbReference type="GeneID" id="54291940"/>
<evidence type="ECO:0000313" key="3">
    <source>
        <dbReference type="Proteomes" id="UP000799778"/>
    </source>
</evidence>
<proteinExistence type="predicted"/>
<gene>
    <name evidence="2" type="ORF">BU24DRAFT_68744</name>
</gene>
<dbReference type="Proteomes" id="UP000799778">
    <property type="component" value="Unassembled WGS sequence"/>
</dbReference>
<name>A0A6A5XAL7_9PLEO</name>
<evidence type="ECO:0000313" key="2">
    <source>
        <dbReference type="EMBL" id="KAF2009981.1"/>
    </source>
</evidence>
<feature type="compositionally biased region" description="Low complexity" evidence="1">
    <location>
        <begin position="46"/>
        <end position="57"/>
    </location>
</feature>
<keyword evidence="3" id="KW-1185">Reference proteome</keyword>
<protein>
    <recommendedName>
        <fullName evidence="4">F-box domain-containing protein</fullName>
    </recommendedName>
</protein>
<dbReference type="EMBL" id="ML978077">
    <property type="protein sequence ID" value="KAF2009981.1"/>
    <property type="molecule type" value="Genomic_DNA"/>
</dbReference>